<proteinExistence type="predicted"/>
<keyword evidence="1" id="KW-0175">Coiled coil</keyword>
<feature type="coiled-coil region" evidence="1">
    <location>
        <begin position="69"/>
        <end position="117"/>
    </location>
</feature>
<evidence type="ECO:0000256" key="1">
    <source>
        <dbReference type="SAM" id="Coils"/>
    </source>
</evidence>
<reference evidence="3" key="1">
    <citation type="journal article" date="2017" name="Nature">
        <title>The sunflower genome provides insights into oil metabolism, flowering and Asterid evolution.</title>
        <authorList>
            <person name="Badouin H."/>
            <person name="Gouzy J."/>
            <person name="Grassa C.J."/>
            <person name="Murat F."/>
            <person name="Staton S.E."/>
            <person name="Cottret L."/>
            <person name="Lelandais-Briere C."/>
            <person name="Owens G.L."/>
            <person name="Carrere S."/>
            <person name="Mayjonade B."/>
            <person name="Legrand L."/>
            <person name="Gill N."/>
            <person name="Kane N.C."/>
            <person name="Bowers J.E."/>
            <person name="Hubner S."/>
            <person name="Bellec A."/>
            <person name="Berard A."/>
            <person name="Berges H."/>
            <person name="Blanchet N."/>
            <person name="Boniface M.C."/>
            <person name="Brunel D."/>
            <person name="Catrice O."/>
            <person name="Chaidir N."/>
            <person name="Claudel C."/>
            <person name="Donnadieu C."/>
            <person name="Faraut T."/>
            <person name="Fievet G."/>
            <person name="Helmstetter N."/>
            <person name="King M."/>
            <person name="Knapp S.J."/>
            <person name="Lai Z."/>
            <person name="Le Paslier M.C."/>
            <person name="Lippi Y."/>
            <person name="Lorenzon L."/>
            <person name="Mandel J.R."/>
            <person name="Marage G."/>
            <person name="Marchand G."/>
            <person name="Marquand E."/>
            <person name="Bret-Mestries E."/>
            <person name="Morien E."/>
            <person name="Nambeesan S."/>
            <person name="Nguyen T."/>
            <person name="Pegot-Espagnet P."/>
            <person name="Pouilly N."/>
            <person name="Raftis F."/>
            <person name="Sallet E."/>
            <person name="Schiex T."/>
            <person name="Thomas J."/>
            <person name="Vandecasteele C."/>
            <person name="Vares D."/>
            <person name="Vear F."/>
            <person name="Vautrin S."/>
            <person name="Crespi M."/>
            <person name="Mangin B."/>
            <person name="Burke J.M."/>
            <person name="Salse J."/>
            <person name="Munos S."/>
            <person name="Vincourt P."/>
            <person name="Rieseberg L.H."/>
            <person name="Langlade N.B."/>
        </authorList>
    </citation>
    <scope>NUCLEOTIDE SEQUENCE</scope>
    <source>
        <tissue evidence="3">Leaves</tissue>
    </source>
</reference>
<accession>A0A9K3DKC2</accession>
<feature type="region of interest" description="Disordered" evidence="2">
    <location>
        <begin position="1"/>
        <end position="41"/>
    </location>
</feature>
<evidence type="ECO:0000313" key="3">
    <source>
        <dbReference type="EMBL" id="KAF5757049.1"/>
    </source>
</evidence>
<dbReference type="AlphaFoldDB" id="A0A9K3DKC2"/>
<feature type="compositionally biased region" description="Polar residues" evidence="2">
    <location>
        <begin position="14"/>
        <end position="25"/>
    </location>
</feature>
<evidence type="ECO:0000256" key="2">
    <source>
        <dbReference type="SAM" id="MobiDB-lite"/>
    </source>
</evidence>
<comment type="caution">
    <text evidence="3">The sequence shown here is derived from an EMBL/GenBank/DDBJ whole genome shotgun (WGS) entry which is preliminary data.</text>
</comment>
<sequence>MIYPRSIKKELAKGQSQQEPKTMTTRAKAGSKRKKPFDPKEDSFQIERQIHEFVTERFVHLKAYQDKSLAEAEENLTDLRSIATAKDKKITQLEKEVNSLEKQIMVAEIQANKTEMEATDEAKVCASRAILQARIKIAQEAMDAGFDRSAWDVADWKQTFLELGGDAEPE</sequence>
<gene>
    <name evidence="3" type="ORF">HanXRQr2_Chr17g0822071</name>
</gene>
<evidence type="ECO:0000313" key="4">
    <source>
        <dbReference type="Proteomes" id="UP000215914"/>
    </source>
</evidence>
<protein>
    <submittedName>
        <fullName evidence="3">Uncharacterized protein</fullName>
    </submittedName>
</protein>
<organism evidence="3 4">
    <name type="scientific">Helianthus annuus</name>
    <name type="common">Common sunflower</name>
    <dbReference type="NCBI Taxonomy" id="4232"/>
    <lineage>
        <taxon>Eukaryota</taxon>
        <taxon>Viridiplantae</taxon>
        <taxon>Streptophyta</taxon>
        <taxon>Embryophyta</taxon>
        <taxon>Tracheophyta</taxon>
        <taxon>Spermatophyta</taxon>
        <taxon>Magnoliopsida</taxon>
        <taxon>eudicotyledons</taxon>
        <taxon>Gunneridae</taxon>
        <taxon>Pentapetalae</taxon>
        <taxon>asterids</taxon>
        <taxon>campanulids</taxon>
        <taxon>Asterales</taxon>
        <taxon>Asteraceae</taxon>
        <taxon>Asteroideae</taxon>
        <taxon>Heliantheae alliance</taxon>
        <taxon>Heliantheae</taxon>
        <taxon>Helianthus</taxon>
    </lineage>
</organism>
<dbReference type="Gramene" id="mRNA:HanXRQr2_Chr17g0822071">
    <property type="protein sequence ID" value="mRNA:HanXRQr2_Chr17g0822071"/>
    <property type="gene ID" value="HanXRQr2_Chr17g0822071"/>
</dbReference>
<name>A0A9K3DKC2_HELAN</name>
<dbReference type="Proteomes" id="UP000215914">
    <property type="component" value="Unassembled WGS sequence"/>
</dbReference>
<keyword evidence="4" id="KW-1185">Reference proteome</keyword>
<reference evidence="3" key="2">
    <citation type="submission" date="2020-06" db="EMBL/GenBank/DDBJ databases">
        <title>Helianthus annuus Genome sequencing and assembly Release 2.</title>
        <authorList>
            <person name="Gouzy J."/>
            <person name="Langlade N."/>
            <person name="Munos S."/>
        </authorList>
    </citation>
    <scope>NUCLEOTIDE SEQUENCE</scope>
    <source>
        <tissue evidence="3">Leaves</tissue>
    </source>
</reference>
<dbReference type="EMBL" id="MNCJ02000332">
    <property type="protein sequence ID" value="KAF5757049.1"/>
    <property type="molecule type" value="Genomic_DNA"/>
</dbReference>